<accession>A0A078BCC1</accession>
<dbReference type="Pfam" id="PF10601">
    <property type="entry name" value="zf-LITAF-like"/>
    <property type="match status" value="1"/>
</dbReference>
<dbReference type="OrthoDB" id="5599753at2759"/>
<keyword evidence="5 6" id="KW-0472">Membrane</keyword>
<feature type="domain" description="LITAF" evidence="7">
    <location>
        <begin position="100"/>
        <end position="189"/>
    </location>
</feature>
<organism evidence="8 9">
    <name type="scientific">Stylonychia lemnae</name>
    <name type="common">Ciliate</name>
    <dbReference type="NCBI Taxonomy" id="5949"/>
    <lineage>
        <taxon>Eukaryota</taxon>
        <taxon>Sar</taxon>
        <taxon>Alveolata</taxon>
        <taxon>Ciliophora</taxon>
        <taxon>Intramacronucleata</taxon>
        <taxon>Spirotrichea</taxon>
        <taxon>Stichotrichia</taxon>
        <taxon>Sporadotrichida</taxon>
        <taxon>Oxytrichidae</taxon>
        <taxon>Stylonychinae</taxon>
        <taxon>Stylonychia</taxon>
    </lineage>
</organism>
<feature type="transmembrane region" description="Helical" evidence="6">
    <location>
        <begin position="140"/>
        <end position="166"/>
    </location>
</feature>
<evidence type="ECO:0000313" key="8">
    <source>
        <dbReference type="EMBL" id="CDW91248.1"/>
    </source>
</evidence>
<dbReference type="Proteomes" id="UP000039865">
    <property type="component" value="Unassembled WGS sequence"/>
</dbReference>
<keyword evidence="6" id="KW-1133">Transmembrane helix</keyword>
<evidence type="ECO:0000256" key="5">
    <source>
        <dbReference type="ARBA" id="ARBA00023136"/>
    </source>
</evidence>
<dbReference type="SMART" id="SM00714">
    <property type="entry name" value="LITAF"/>
    <property type="match status" value="1"/>
</dbReference>
<evidence type="ECO:0000313" key="9">
    <source>
        <dbReference type="Proteomes" id="UP000039865"/>
    </source>
</evidence>
<comment type="similarity">
    <text evidence="2">Belongs to the CDIP1/LITAF family.</text>
</comment>
<protein>
    <recommendedName>
        <fullName evidence="7">LITAF domain-containing protein</fullName>
    </recommendedName>
</protein>
<dbReference type="PANTHER" id="PTHR23292">
    <property type="entry name" value="LIPOPOLYSACCHARIDE-INDUCED TUMOR NECROSIS FACTOR-ALPHA FACTOR"/>
    <property type="match status" value="1"/>
</dbReference>
<dbReference type="PANTHER" id="PTHR23292:SF6">
    <property type="entry name" value="FI16602P1-RELATED"/>
    <property type="match status" value="1"/>
</dbReference>
<dbReference type="GO" id="GO:0008270">
    <property type="term" value="F:zinc ion binding"/>
    <property type="evidence" value="ECO:0007669"/>
    <property type="project" value="TreeGrafter"/>
</dbReference>
<dbReference type="PROSITE" id="PS51837">
    <property type="entry name" value="LITAF"/>
    <property type="match status" value="1"/>
</dbReference>
<proteinExistence type="inferred from homology"/>
<dbReference type="GO" id="GO:0016020">
    <property type="term" value="C:membrane"/>
    <property type="evidence" value="ECO:0007669"/>
    <property type="project" value="UniProtKB-SubCell"/>
</dbReference>
<name>A0A078BCC1_STYLE</name>
<dbReference type="InterPro" id="IPR037519">
    <property type="entry name" value="LITAF_fam"/>
</dbReference>
<dbReference type="InParanoid" id="A0A078BCC1"/>
<keyword evidence="6" id="KW-0812">Transmembrane</keyword>
<evidence type="ECO:0000259" key="7">
    <source>
        <dbReference type="PROSITE" id="PS51837"/>
    </source>
</evidence>
<sequence length="194" mass="22223">MYEYQMDESIGDIPYQNPDAMINMNSQYQIGDSAYNMNELYGQQNQPQAFQGNYYPAQYQQPVIQSQQQTNPYPQGEVAQGIAIQGPAFAQNLPFFANMIPFRHQYKSEITSKESVLTTCQACGFNGKTKIQHTSGKANILSSILLTFLLMICCFPCCCFGIWPLYWRDLKDTLHRCLNCNIVIAKVDRFNRTH</sequence>
<comment type="subcellular location">
    <subcellularLocation>
        <location evidence="1">Membrane</location>
        <topology evidence="1">Peripheral membrane protein</topology>
    </subcellularLocation>
</comment>
<evidence type="ECO:0000256" key="1">
    <source>
        <dbReference type="ARBA" id="ARBA00004170"/>
    </source>
</evidence>
<keyword evidence="9" id="KW-1185">Reference proteome</keyword>
<keyword evidence="3" id="KW-0479">Metal-binding</keyword>
<reference evidence="8 9" key="1">
    <citation type="submission" date="2014-06" db="EMBL/GenBank/DDBJ databases">
        <authorList>
            <person name="Swart Estienne"/>
        </authorList>
    </citation>
    <scope>NUCLEOTIDE SEQUENCE [LARGE SCALE GENOMIC DNA]</scope>
    <source>
        <strain evidence="8 9">130c</strain>
    </source>
</reference>
<gene>
    <name evidence="8" type="primary">Contig12398.g13235</name>
    <name evidence="8" type="ORF">STYLEM_20401</name>
</gene>
<evidence type="ECO:0000256" key="2">
    <source>
        <dbReference type="ARBA" id="ARBA00005975"/>
    </source>
</evidence>
<dbReference type="InterPro" id="IPR006629">
    <property type="entry name" value="LITAF"/>
</dbReference>
<dbReference type="EMBL" id="CCKQ01019232">
    <property type="protein sequence ID" value="CDW91248.1"/>
    <property type="molecule type" value="Genomic_DNA"/>
</dbReference>
<keyword evidence="4" id="KW-0862">Zinc</keyword>
<evidence type="ECO:0000256" key="6">
    <source>
        <dbReference type="SAM" id="Phobius"/>
    </source>
</evidence>
<evidence type="ECO:0000256" key="3">
    <source>
        <dbReference type="ARBA" id="ARBA00022723"/>
    </source>
</evidence>
<evidence type="ECO:0000256" key="4">
    <source>
        <dbReference type="ARBA" id="ARBA00022833"/>
    </source>
</evidence>
<dbReference type="AlphaFoldDB" id="A0A078BCC1"/>